<dbReference type="Pfam" id="PF13715">
    <property type="entry name" value="CarbopepD_reg_2"/>
    <property type="match status" value="1"/>
</dbReference>
<name>A0A1M6NFE5_REIAG</name>
<reference evidence="3" key="1">
    <citation type="submission" date="2016-11" db="EMBL/GenBank/DDBJ databases">
        <authorList>
            <person name="Varghese N."/>
            <person name="Submissions S."/>
        </authorList>
    </citation>
    <scope>NUCLEOTIDE SEQUENCE [LARGE SCALE GENOMIC DNA]</scope>
    <source>
        <strain evidence="3">DSM 26134</strain>
    </source>
</reference>
<organism evidence="2 3">
    <name type="scientific">Reichenbachiella agariperforans</name>
    <dbReference type="NCBI Taxonomy" id="156994"/>
    <lineage>
        <taxon>Bacteria</taxon>
        <taxon>Pseudomonadati</taxon>
        <taxon>Bacteroidota</taxon>
        <taxon>Cytophagia</taxon>
        <taxon>Cytophagales</taxon>
        <taxon>Reichenbachiellaceae</taxon>
        <taxon>Reichenbachiella</taxon>
    </lineage>
</organism>
<proteinExistence type="predicted"/>
<feature type="chain" id="PRO_5012929188" evidence="1">
    <location>
        <begin position="24"/>
        <end position="211"/>
    </location>
</feature>
<keyword evidence="3" id="KW-1185">Reference proteome</keyword>
<gene>
    <name evidence="2" type="ORF">SAMN04488028_102238</name>
</gene>
<protein>
    <submittedName>
        <fullName evidence="2">CarboxypepD_reg-like domain-containing protein</fullName>
    </submittedName>
</protein>
<dbReference type="EMBL" id="FRAA01000002">
    <property type="protein sequence ID" value="SHJ94471.1"/>
    <property type="molecule type" value="Genomic_DNA"/>
</dbReference>
<keyword evidence="1" id="KW-0732">Signal</keyword>
<dbReference type="SUPFAM" id="SSF49464">
    <property type="entry name" value="Carboxypeptidase regulatory domain-like"/>
    <property type="match status" value="1"/>
</dbReference>
<accession>A0A1M6NFE5</accession>
<evidence type="ECO:0000313" key="2">
    <source>
        <dbReference type="EMBL" id="SHJ94471.1"/>
    </source>
</evidence>
<dbReference type="STRING" id="156994.SAMN04488028_102238"/>
<dbReference type="InterPro" id="IPR008969">
    <property type="entry name" value="CarboxyPept-like_regulatory"/>
</dbReference>
<evidence type="ECO:0000313" key="3">
    <source>
        <dbReference type="Proteomes" id="UP000184474"/>
    </source>
</evidence>
<dbReference type="RefSeq" id="WP_170863752.1">
    <property type="nucleotide sequence ID" value="NZ_FRAA01000002.1"/>
</dbReference>
<feature type="signal peptide" evidence="1">
    <location>
        <begin position="1"/>
        <end position="23"/>
    </location>
</feature>
<sequence length="211" mass="23834">MKLFIATILTTLILISASETCHAQTDNKVVQFSGIVVDQDATIGIPGVHIYAPKSGRGTTTNPYGYFSMAVLEGDSLIVSAVSFEKQKIRVPRLSSDRDSYTVVITLKQDTTYLEELEVYPFPSEEMFKEAILALELPNQYDIDNMRRNTNRSNIRNYSNGLSMGAEGNHQYYMAQQASAYNHKFQPNSISLLNPFAWNTFIKSLKKREKE</sequence>
<evidence type="ECO:0000256" key="1">
    <source>
        <dbReference type="SAM" id="SignalP"/>
    </source>
</evidence>
<dbReference type="AlphaFoldDB" id="A0A1M6NFE5"/>
<dbReference type="Proteomes" id="UP000184474">
    <property type="component" value="Unassembled WGS sequence"/>
</dbReference>